<comment type="caution">
    <text evidence="2">The sequence shown here is derived from an EMBL/GenBank/DDBJ whole genome shotgun (WGS) entry which is preliminary data.</text>
</comment>
<dbReference type="EMBL" id="VDEQ01000024">
    <property type="protein sequence ID" value="MQS34584.1"/>
    <property type="molecule type" value="Genomic_DNA"/>
</dbReference>
<sequence length="155" mass="17586">MSQERQQGAPSHIRLLSDTGDGRPYRAPGLAMRKATKQEKAANLYVQLAAGFWTKGWVAHLSGSAIAIYLVLLHEQMGEENKSVWIAPRMGQERFDLSDETRRKGLKELVDQNLAAVRKRPLHQGLFNEAYRTRNVYDLTPRGFDLYEYGHGPGF</sequence>
<reference evidence="2 3" key="1">
    <citation type="submission" date="2019-06" db="EMBL/GenBank/DDBJ databases">
        <title>Comparative genomics and metabolomics analyses of clavulanic acid producing Streptomyces species provides insight into specialized metabolism and evolution of beta-lactam biosynthetic gene clusters.</title>
        <authorList>
            <person name="Moore M.A."/>
            <person name="Cruz-Morales P."/>
            <person name="Barona Gomez F."/>
            <person name="Kapil T."/>
        </authorList>
    </citation>
    <scope>NUCLEOTIDE SEQUENCE [LARGE SCALE GENOMIC DNA]</scope>
    <source>
        <strain evidence="2 3">T-272</strain>
    </source>
</reference>
<organism evidence="2 3">
    <name type="scientific">Streptomyces katsurahamanus</name>
    <dbReference type="NCBI Taxonomy" id="2577098"/>
    <lineage>
        <taxon>Bacteria</taxon>
        <taxon>Bacillati</taxon>
        <taxon>Actinomycetota</taxon>
        <taxon>Actinomycetes</taxon>
        <taxon>Kitasatosporales</taxon>
        <taxon>Streptomycetaceae</taxon>
        <taxon>Streptomyces</taxon>
    </lineage>
</organism>
<name>A0ABW9NNU9_9ACTN</name>
<dbReference type="Proteomes" id="UP000460558">
    <property type="component" value="Unassembled WGS sequence"/>
</dbReference>
<dbReference type="RefSeq" id="WP_153480725.1">
    <property type="nucleotide sequence ID" value="NZ_VDEQ01000024.1"/>
</dbReference>
<feature type="region of interest" description="Disordered" evidence="1">
    <location>
        <begin position="1"/>
        <end position="23"/>
    </location>
</feature>
<accession>A0ABW9NNU9</accession>
<proteinExistence type="predicted"/>
<protein>
    <submittedName>
        <fullName evidence="2">Uncharacterized protein</fullName>
    </submittedName>
</protein>
<evidence type="ECO:0000256" key="1">
    <source>
        <dbReference type="SAM" id="MobiDB-lite"/>
    </source>
</evidence>
<evidence type="ECO:0000313" key="3">
    <source>
        <dbReference type="Proteomes" id="UP000460558"/>
    </source>
</evidence>
<evidence type="ECO:0000313" key="2">
    <source>
        <dbReference type="EMBL" id="MQS34584.1"/>
    </source>
</evidence>
<gene>
    <name evidence="2" type="ORF">FFZ77_02780</name>
</gene>
<keyword evidence="3" id="KW-1185">Reference proteome</keyword>